<gene>
    <name evidence="1" type="ORF">M404DRAFT_138404</name>
</gene>
<dbReference type="Proteomes" id="UP000054217">
    <property type="component" value="Unassembled WGS sequence"/>
</dbReference>
<keyword evidence="2" id="KW-1185">Reference proteome</keyword>
<reference evidence="2" key="2">
    <citation type="submission" date="2015-01" db="EMBL/GenBank/DDBJ databases">
        <title>Evolutionary Origins and Diversification of the Mycorrhizal Mutualists.</title>
        <authorList>
            <consortium name="DOE Joint Genome Institute"/>
            <consortium name="Mycorrhizal Genomics Consortium"/>
            <person name="Kohler A."/>
            <person name="Kuo A."/>
            <person name="Nagy L.G."/>
            <person name="Floudas D."/>
            <person name="Copeland A."/>
            <person name="Barry K.W."/>
            <person name="Cichocki N."/>
            <person name="Veneault-Fourrey C."/>
            <person name="LaButti K."/>
            <person name="Lindquist E.A."/>
            <person name="Lipzen A."/>
            <person name="Lundell T."/>
            <person name="Morin E."/>
            <person name="Murat C."/>
            <person name="Riley R."/>
            <person name="Ohm R."/>
            <person name="Sun H."/>
            <person name="Tunlid A."/>
            <person name="Henrissat B."/>
            <person name="Grigoriev I.V."/>
            <person name="Hibbett D.S."/>
            <person name="Martin F."/>
        </authorList>
    </citation>
    <scope>NUCLEOTIDE SEQUENCE [LARGE SCALE GENOMIC DNA]</scope>
    <source>
        <strain evidence="2">Marx 270</strain>
    </source>
</reference>
<evidence type="ECO:0000313" key="2">
    <source>
        <dbReference type="Proteomes" id="UP000054217"/>
    </source>
</evidence>
<feature type="non-terminal residue" evidence="1">
    <location>
        <position position="1"/>
    </location>
</feature>
<dbReference type="HOGENOM" id="CLU_143228_0_0_1"/>
<dbReference type="STRING" id="870435.A0A0C3PFP5"/>
<accession>A0A0C3PFP5</accession>
<organism evidence="1 2">
    <name type="scientific">Pisolithus tinctorius Marx 270</name>
    <dbReference type="NCBI Taxonomy" id="870435"/>
    <lineage>
        <taxon>Eukaryota</taxon>
        <taxon>Fungi</taxon>
        <taxon>Dikarya</taxon>
        <taxon>Basidiomycota</taxon>
        <taxon>Agaricomycotina</taxon>
        <taxon>Agaricomycetes</taxon>
        <taxon>Agaricomycetidae</taxon>
        <taxon>Boletales</taxon>
        <taxon>Sclerodermatineae</taxon>
        <taxon>Pisolithaceae</taxon>
        <taxon>Pisolithus</taxon>
    </lineage>
</organism>
<sequence>GGGCVISWLPIVPESAKEEGKTSYTNYKCVIWHEAFLCIIDKLAKLSKLGYKYECYDKITQWLFPLILILSADYEEQ</sequence>
<dbReference type="EMBL" id="KN831962">
    <property type="protein sequence ID" value="KIO06744.1"/>
    <property type="molecule type" value="Genomic_DNA"/>
</dbReference>
<dbReference type="InParanoid" id="A0A0C3PFP5"/>
<evidence type="ECO:0000313" key="1">
    <source>
        <dbReference type="EMBL" id="KIO06744.1"/>
    </source>
</evidence>
<dbReference type="OrthoDB" id="3239511at2759"/>
<dbReference type="AlphaFoldDB" id="A0A0C3PFP5"/>
<name>A0A0C3PFP5_PISTI</name>
<reference evidence="1 2" key="1">
    <citation type="submission" date="2014-04" db="EMBL/GenBank/DDBJ databases">
        <authorList>
            <consortium name="DOE Joint Genome Institute"/>
            <person name="Kuo A."/>
            <person name="Kohler A."/>
            <person name="Costa M.D."/>
            <person name="Nagy L.G."/>
            <person name="Floudas D."/>
            <person name="Copeland A."/>
            <person name="Barry K.W."/>
            <person name="Cichocki N."/>
            <person name="Veneault-Fourrey C."/>
            <person name="LaButti K."/>
            <person name="Lindquist E.A."/>
            <person name="Lipzen A."/>
            <person name="Lundell T."/>
            <person name="Morin E."/>
            <person name="Murat C."/>
            <person name="Sun H."/>
            <person name="Tunlid A."/>
            <person name="Henrissat B."/>
            <person name="Grigoriev I.V."/>
            <person name="Hibbett D.S."/>
            <person name="Martin F."/>
            <person name="Nordberg H.P."/>
            <person name="Cantor M.N."/>
            <person name="Hua S.X."/>
        </authorList>
    </citation>
    <scope>NUCLEOTIDE SEQUENCE [LARGE SCALE GENOMIC DNA]</scope>
    <source>
        <strain evidence="1 2">Marx 270</strain>
    </source>
</reference>
<proteinExistence type="predicted"/>
<protein>
    <submittedName>
        <fullName evidence="1">Uncharacterized protein</fullName>
    </submittedName>
</protein>